<gene>
    <name evidence="1" type="ORF">AB0C36_36795</name>
</gene>
<proteinExistence type="predicted"/>
<dbReference type="RefSeq" id="WP_358362889.1">
    <property type="nucleotide sequence ID" value="NZ_JBEZFP010000151.1"/>
</dbReference>
<comment type="caution">
    <text evidence="1">The sequence shown here is derived from an EMBL/GenBank/DDBJ whole genome shotgun (WGS) entry which is preliminary data.</text>
</comment>
<sequence>MTTPFRALFCDLRTDDIIDSFPLDHVRFDDRIGGGGTLTGRFALPDTDAAGRAEAVVPARTAVWVQRGGDIWWGGVVWRTTRHSGLAGDALKVVAATWDSYLDHRILYAGKESDTAVDQLVLARELVEQAQAQPNSHIGITTSDTVMSGVQRRARHADFDLMRIGEALRQLADRRDGFEWHIASTREPVTGYRSKRLDLGYPVLAPELPDLALDGPGAVLGYAYTHDGTRKATMWRSRGSRTGGAGRLMSHVWEITDVLHPADADLTWPRLDGASDAPECGRREALDAEAQDALRAAWHAPAALDATVRLDPRTAPSLMGRHVRLRLDRRPNECGPERRLRVVGVAVETPAPGTPETVRLTLGAAAEAPATTVVPVPVPSG</sequence>
<organism evidence="1 2">
    <name type="scientific">Streptodolium elevatio</name>
    <dbReference type="NCBI Taxonomy" id="3157996"/>
    <lineage>
        <taxon>Bacteria</taxon>
        <taxon>Bacillati</taxon>
        <taxon>Actinomycetota</taxon>
        <taxon>Actinomycetes</taxon>
        <taxon>Kitasatosporales</taxon>
        <taxon>Streptomycetaceae</taxon>
        <taxon>Streptodolium</taxon>
    </lineage>
</organism>
<dbReference type="Proteomes" id="UP001551482">
    <property type="component" value="Unassembled WGS sequence"/>
</dbReference>
<keyword evidence="2" id="KW-1185">Reference proteome</keyword>
<name>A0ABV3DTG2_9ACTN</name>
<accession>A0ABV3DTG2</accession>
<evidence type="ECO:0000313" key="1">
    <source>
        <dbReference type="EMBL" id="MEU8139046.1"/>
    </source>
</evidence>
<reference evidence="1 2" key="1">
    <citation type="submission" date="2024-06" db="EMBL/GenBank/DDBJ databases">
        <title>The Natural Products Discovery Center: Release of the First 8490 Sequenced Strains for Exploring Actinobacteria Biosynthetic Diversity.</title>
        <authorList>
            <person name="Kalkreuter E."/>
            <person name="Kautsar S.A."/>
            <person name="Yang D."/>
            <person name="Bader C.D."/>
            <person name="Teijaro C.N."/>
            <person name="Fluegel L."/>
            <person name="Davis C.M."/>
            <person name="Simpson J.R."/>
            <person name="Lauterbach L."/>
            <person name="Steele A.D."/>
            <person name="Gui C."/>
            <person name="Meng S."/>
            <person name="Li G."/>
            <person name="Viehrig K."/>
            <person name="Ye F."/>
            <person name="Su P."/>
            <person name="Kiefer A.F."/>
            <person name="Nichols A."/>
            <person name="Cepeda A.J."/>
            <person name="Yan W."/>
            <person name="Fan B."/>
            <person name="Jiang Y."/>
            <person name="Adhikari A."/>
            <person name="Zheng C.-J."/>
            <person name="Schuster L."/>
            <person name="Cowan T.M."/>
            <person name="Smanski M.J."/>
            <person name="Chevrette M.G."/>
            <person name="De Carvalho L.P.S."/>
            <person name="Shen B."/>
        </authorList>
    </citation>
    <scope>NUCLEOTIDE SEQUENCE [LARGE SCALE GENOMIC DNA]</scope>
    <source>
        <strain evidence="1 2">NPDC048946</strain>
    </source>
</reference>
<dbReference type="EMBL" id="JBEZFP010000151">
    <property type="protein sequence ID" value="MEU8139046.1"/>
    <property type="molecule type" value="Genomic_DNA"/>
</dbReference>
<protein>
    <submittedName>
        <fullName evidence="1">Uncharacterized protein</fullName>
    </submittedName>
</protein>
<evidence type="ECO:0000313" key="2">
    <source>
        <dbReference type="Proteomes" id="UP001551482"/>
    </source>
</evidence>